<gene>
    <name evidence="1" type="ORF">M9H77_20533</name>
</gene>
<dbReference type="EMBL" id="CM044705">
    <property type="protein sequence ID" value="KAI5661210.1"/>
    <property type="molecule type" value="Genomic_DNA"/>
</dbReference>
<comment type="caution">
    <text evidence="1">The sequence shown here is derived from an EMBL/GenBank/DDBJ whole genome shotgun (WGS) entry which is preliminary data.</text>
</comment>
<reference evidence="2" key="1">
    <citation type="journal article" date="2023" name="Nat. Plants">
        <title>Single-cell RNA sequencing provides a high-resolution roadmap for understanding the multicellular compartmentation of specialized metabolism.</title>
        <authorList>
            <person name="Sun S."/>
            <person name="Shen X."/>
            <person name="Li Y."/>
            <person name="Li Y."/>
            <person name="Wang S."/>
            <person name="Li R."/>
            <person name="Zhang H."/>
            <person name="Shen G."/>
            <person name="Guo B."/>
            <person name="Wei J."/>
            <person name="Xu J."/>
            <person name="St-Pierre B."/>
            <person name="Chen S."/>
            <person name="Sun C."/>
        </authorList>
    </citation>
    <scope>NUCLEOTIDE SEQUENCE [LARGE SCALE GENOMIC DNA]</scope>
</reference>
<dbReference type="Proteomes" id="UP001060085">
    <property type="component" value="Linkage Group LG05"/>
</dbReference>
<proteinExistence type="predicted"/>
<keyword evidence="2" id="KW-1185">Reference proteome</keyword>
<sequence>MAVVGDLALMCNQIITKRPSLDLKKSVFGAQIWSKKAYFDAQKLKKGQSRVGLKAGMQLEVLERSSDFKSLEGNLGLDLVTERNLREKGFLGLRKTKLVCTIGPACCSFEELEKLAQGGMNVARLNMCHNTRDWHKDVIRKIKKLNEKGYCVSLMIDTEGNQINVVDHGAPSSVKAEDGSIWHFTTERFQGFLPLTVKANHQGFSEGIQVGDEVVIDGGMATFKVVKKIGKDLQCKCIDPGLLLPRAKLSFWRNGELVGNNYELPTLSMKDWSDIEFGISEGIEFIALSFVKSADAIKHLKNYLSDKSSRSIKVLAKIESVESLQKLEEIVDASDGIMIARGDLGVEIPLEEIPTVQETIIEVCQQLNKPVIVASQLLESMIEYPIPTQAEVADVSEAVRQYADALMLSGESAIGSYGEKALSVLHTTSTRMESWSREENMQSFRDQNRLKLSLLDQIAEQICNSASEMANNLGLDAIFVYTRHGQMASLLSRNRPNPPIFAFTDDKNIRMSLNLHWGVTPLLTDLSDDMEANTERTIELIKSKGLIKEGDTVLVVSDIIPSAATRTVFQSIQVKTVG</sequence>
<accession>A0ACC0AK07</accession>
<evidence type="ECO:0000313" key="2">
    <source>
        <dbReference type="Proteomes" id="UP001060085"/>
    </source>
</evidence>
<organism evidence="1 2">
    <name type="scientific">Catharanthus roseus</name>
    <name type="common">Madagascar periwinkle</name>
    <name type="synonym">Vinca rosea</name>
    <dbReference type="NCBI Taxonomy" id="4058"/>
    <lineage>
        <taxon>Eukaryota</taxon>
        <taxon>Viridiplantae</taxon>
        <taxon>Streptophyta</taxon>
        <taxon>Embryophyta</taxon>
        <taxon>Tracheophyta</taxon>
        <taxon>Spermatophyta</taxon>
        <taxon>Magnoliopsida</taxon>
        <taxon>eudicotyledons</taxon>
        <taxon>Gunneridae</taxon>
        <taxon>Pentapetalae</taxon>
        <taxon>asterids</taxon>
        <taxon>lamiids</taxon>
        <taxon>Gentianales</taxon>
        <taxon>Apocynaceae</taxon>
        <taxon>Rauvolfioideae</taxon>
        <taxon>Vinceae</taxon>
        <taxon>Catharanthinae</taxon>
        <taxon>Catharanthus</taxon>
    </lineage>
</organism>
<name>A0ACC0AK07_CATRO</name>
<evidence type="ECO:0000313" key="1">
    <source>
        <dbReference type="EMBL" id="KAI5661210.1"/>
    </source>
</evidence>
<protein>
    <submittedName>
        <fullName evidence="1">Uncharacterized protein</fullName>
    </submittedName>
</protein>